<reference evidence="2" key="1">
    <citation type="journal article" date="2023" name="Mol. Phylogenet. Evol.">
        <title>Genome-scale phylogeny and comparative genomics of the fungal order Sordariales.</title>
        <authorList>
            <person name="Hensen N."/>
            <person name="Bonometti L."/>
            <person name="Westerberg I."/>
            <person name="Brannstrom I.O."/>
            <person name="Guillou S."/>
            <person name="Cros-Aarteil S."/>
            <person name="Calhoun S."/>
            <person name="Haridas S."/>
            <person name="Kuo A."/>
            <person name="Mondo S."/>
            <person name="Pangilinan J."/>
            <person name="Riley R."/>
            <person name="LaButti K."/>
            <person name="Andreopoulos B."/>
            <person name="Lipzen A."/>
            <person name="Chen C."/>
            <person name="Yan M."/>
            <person name="Daum C."/>
            <person name="Ng V."/>
            <person name="Clum A."/>
            <person name="Steindorff A."/>
            <person name="Ohm R.A."/>
            <person name="Martin F."/>
            <person name="Silar P."/>
            <person name="Natvig D.O."/>
            <person name="Lalanne C."/>
            <person name="Gautier V."/>
            <person name="Ament-Velasquez S.L."/>
            <person name="Kruys A."/>
            <person name="Hutchinson M.I."/>
            <person name="Powell A.J."/>
            <person name="Barry K."/>
            <person name="Miller A.N."/>
            <person name="Grigoriev I.V."/>
            <person name="Debuchy R."/>
            <person name="Gladieux P."/>
            <person name="Hiltunen Thoren M."/>
            <person name="Johannesson H."/>
        </authorList>
    </citation>
    <scope>NUCLEOTIDE SEQUENCE</scope>
    <source>
        <strain evidence="2">PSN293</strain>
    </source>
</reference>
<reference evidence="2" key="2">
    <citation type="submission" date="2023-05" db="EMBL/GenBank/DDBJ databases">
        <authorList>
            <consortium name="Lawrence Berkeley National Laboratory"/>
            <person name="Steindorff A."/>
            <person name="Hensen N."/>
            <person name="Bonometti L."/>
            <person name="Westerberg I."/>
            <person name="Brannstrom I.O."/>
            <person name="Guillou S."/>
            <person name="Cros-Aarteil S."/>
            <person name="Calhoun S."/>
            <person name="Haridas S."/>
            <person name="Kuo A."/>
            <person name="Mondo S."/>
            <person name="Pangilinan J."/>
            <person name="Riley R."/>
            <person name="Labutti K."/>
            <person name="Andreopoulos B."/>
            <person name="Lipzen A."/>
            <person name="Chen C."/>
            <person name="Yanf M."/>
            <person name="Daum C."/>
            <person name="Ng V."/>
            <person name="Clum A."/>
            <person name="Ohm R."/>
            <person name="Martin F."/>
            <person name="Silar P."/>
            <person name="Natvig D."/>
            <person name="Lalanne C."/>
            <person name="Gautier V."/>
            <person name="Ament-Velasquez S.L."/>
            <person name="Kruys A."/>
            <person name="Hutchinson M.I."/>
            <person name="Powell A.J."/>
            <person name="Barry K."/>
            <person name="Miller A.N."/>
            <person name="Grigoriev I.V."/>
            <person name="Debuchy R."/>
            <person name="Gladieux P."/>
            <person name="Thoren M.H."/>
            <person name="Johannesson H."/>
        </authorList>
    </citation>
    <scope>NUCLEOTIDE SEQUENCE</scope>
    <source>
        <strain evidence="2">PSN293</strain>
    </source>
</reference>
<keyword evidence="3" id="KW-1185">Reference proteome</keyword>
<accession>A0AAN6YA53</accession>
<gene>
    <name evidence="2" type="ORF">QBC37DRAFT_399069</name>
</gene>
<protein>
    <submittedName>
        <fullName evidence="2">Uncharacterized protein</fullName>
    </submittedName>
</protein>
<feature type="compositionally biased region" description="Polar residues" evidence="1">
    <location>
        <begin position="60"/>
        <end position="70"/>
    </location>
</feature>
<comment type="caution">
    <text evidence="2">The sequence shown here is derived from an EMBL/GenBank/DDBJ whole genome shotgun (WGS) entry which is preliminary data.</text>
</comment>
<name>A0AAN6YA53_9PEZI</name>
<evidence type="ECO:0000313" key="3">
    <source>
        <dbReference type="Proteomes" id="UP001301769"/>
    </source>
</evidence>
<proteinExistence type="predicted"/>
<evidence type="ECO:0000313" key="2">
    <source>
        <dbReference type="EMBL" id="KAK4214991.1"/>
    </source>
</evidence>
<feature type="region of interest" description="Disordered" evidence="1">
    <location>
        <begin position="60"/>
        <end position="102"/>
    </location>
</feature>
<evidence type="ECO:0000256" key="1">
    <source>
        <dbReference type="SAM" id="MobiDB-lite"/>
    </source>
</evidence>
<dbReference type="AlphaFoldDB" id="A0AAN6YA53"/>
<feature type="compositionally biased region" description="Polar residues" evidence="1">
    <location>
        <begin position="77"/>
        <end position="95"/>
    </location>
</feature>
<dbReference type="Proteomes" id="UP001301769">
    <property type="component" value="Unassembled WGS sequence"/>
</dbReference>
<sequence length="115" mass="13310">MDRIVREKNKAYQEVYQKALRANPTPEYKVREKEHNEKQKVTTLERQDLEIHRFWNGSQPRCLSSRSPTTPKKIPTILSTLGSGTHNASPSSQSPKWPPDSALRRCCHLKKTDIK</sequence>
<organism evidence="2 3">
    <name type="scientific">Rhypophila decipiens</name>
    <dbReference type="NCBI Taxonomy" id="261697"/>
    <lineage>
        <taxon>Eukaryota</taxon>
        <taxon>Fungi</taxon>
        <taxon>Dikarya</taxon>
        <taxon>Ascomycota</taxon>
        <taxon>Pezizomycotina</taxon>
        <taxon>Sordariomycetes</taxon>
        <taxon>Sordariomycetidae</taxon>
        <taxon>Sordariales</taxon>
        <taxon>Naviculisporaceae</taxon>
        <taxon>Rhypophila</taxon>
    </lineage>
</organism>
<dbReference type="EMBL" id="MU858085">
    <property type="protein sequence ID" value="KAK4214991.1"/>
    <property type="molecule type" value="Genomic_DNA"/>
</dbReference>